<dbReference type="Gene3D" id="2.30.29.30">
    <property type="entry name" value="Pleckstrin-homology domain (PH domain)/Phosphotyrosine-binding domain (PTB)"/>
    <property type="match status" value="1"/>
</dbReference>
<accession>A0ABP9ZAR0</accession>
<dbReference type="PROSITE" id="PS50222">
    <property type="entry name" value="EF_HAND_2"/>
    <property type="match status" value="1"/>
</dbReference>
<dbReference type="SUPFAM" id="SSF47473">
    <property type="entry name" value="EF-hand"/>
    <property type="match status" value="1"/>
</dbReference>
<dbReference type="SMART" id="SM00164">
    <property type="entry name" value="TBC"/>
    <property type="match status" value="1"/>
</dbReference>
<dbReference type="InterPro" id="IPR018247">
    <property type="entry name" value="EF_Hand_1_Ca_BS"/>
</dbReference>
<dbReference type="Gene3D" id="1.10.472.80">
    <property type="entry name" value="Ypt/Rab-GAP domain of gyp1p, domain 3"/>
    <property type="match status" value="1"/>
</dbReference>
<dbReference type="SMART" id="SM00568">
    <property type="entry name" value="GRAM"/>
    <property type="match status" value="2"/>
</dbReference>
<dbReference type="InterPro" id="IPR002048">
    <property type="entry name" value="EF_hand_dom"/>
</dbReference>
<dbReference type="InterPro" id="IPR050302">
    <property type="entry name" value="Rab_GAP_TBC_domain"/>
</dbReference>
<name>A0ABP9ZAR0_9FUNG</name>
<feature type="compositionally biased region" description="Basic and acidic residues" evidence="3">
    <location>
        <begin position="1156"/>
        <end position="1169"/>
    </location>
</feature>
<keyword evidence="2" id="KW-0106">Calcium</keyword>
<feature type="region of interest" description="Disordered" evidence="3">
    <location>
        <begin position="1125"/>
        <end position="1169"/>
    </location>
</feature>
<dbReference type="Gene3D" id="1.10.238.10">
    <property type="entry name" value="EF-hand"/>
    <property type="match status" value="1"/>
</dbReference>
<dbReference type="InterPro" id="IPR011993">
    <property type="entry name" value="PH-like_dom_sf"/>
</dbReference>
<reference evidence="6 7" key="1">
    <citation type="submission" date="2024-04" db="EMBL/GenBank/DDBJ databases">
        <title>genome sequences of Mucor flavus KT1a and Helicostylum pulchrum KT1b strains isolated from the surface of a dry-aged beef.</title>
        <authorList>
            <person name="Toyotome T."/>
            <person name="Hosono M."/>
            <person name="Torimaru M."/>
            <person name="Fukuda K."/>
            <person name="Mikami N."/>
        </authorList>
    </citation>
    <scope>NUCLEOTIDE SEQUENCE [LARGE SCALE GENOMIC DNA]</scope>
    <source>
        <strain evidence="6 7">KT1a</strain>
    </source>
</reference>
<protein>
    <submittedName>
        <fullName evidence="6">Uncharacterized protein</fullName>
    </submittedName>
</protein>
<keyword evidence="1" id="KW-0343">GTPase activation</keyword>
<dbReference type="SUPFAM" id="SSF47923">
    <property type="entry name" value="Ypt/Rab-GAP domain of gyp1p"/>
    <property type="match status" value="2"/>
</dbReference>
<gene>
    <name evidence="6" type="ORF">MFLAVUS_009729</name>
</gene>
<evidence type="ECO:0000313" key="6">
    <source>
        <dbReference type="EMBL" id="GAA5816203.1"/>
    </source>
</evidence>
<dbReference type="PROSITE" id="PS00018">
    <property type="entry name" value="EF_HAND_1"/>
    <property type="match status" value="2"/>
</dbReference>
<dbReference type="Pfam" id="PF00566">
    <property type="entry name" value="RabGAP-TBC"/>
    <property type="match status" value="1"/>
</dbReference>
<dbReference type="InterPro" id="IPR011992">
    <property type="entry name" value="EF-hand-dom_pair"/>
</dbReference>
<dbReference type="Pfam" id="PF02893">
    <property type="entry name" value="GRAM"/>
    <property type="match status" value="1"/>
</dbReference>
<evidence type="ECO:0000256" key="1">
    <source>
        <dbReference type="ARBA" id="ARBA00022468"/>
    </source>
</evidence>
<comment type="caution">
    <text evidence="6">The sequence shown here is derived from an EMBL/GenBank/DDBJ whole genome shotgun (WGS) entry which is preliminary data.</text>
</comment>
<feature type="compositionally biased region" description="Acidic residues" evidence="3">
    <location>
        <begin position="1134"/>
        <end position="1155"/>
    </location>
</feature>
<evidence type="ECO:0000313" key="7">
    <source>
        <dbReference type="Proteomes" id="UP001473302"/>
    </source>
</evidence>
<evidence type="ECO:0000259" key="5">
    <source>
        <dbReference type="PROSITE" id="PS50222"/>
    </source>
</evidence>
<dbReference type="InterPro" id="IPR004182">
    <property type="entry name" value="GRAM"/>
</dbReference>
<proteinExistence type="predicted"/>
<evidence type="ECO:0000256" key="2">
    <source>
        <dbReference type="ARBA" id="ARBA00022837"/>
    </source>
</evidence>
<feature type="domain" description="EF-hand" evidence="5">
    <location>
        <begin position="929"/>
        <end position="964"/>
    </location>
</feature>
<dbReference type="Proteomes" id="UP001473302">
    <property type="component" value="Unassembled WGS sequence"/>
</dbReference>
<dbReference type="PROSITE" id="PS50086">
    <property type="entry name" value="TBC_RABGAP"/>
    <property type="match status" value="1"/>
</dbReference>
<evidence type="ECO:0000259" key="4">
    <source>
        <dbReference type="PROSITE" id="PS50086"/>
    </source>
</evidence>
<organism evidence="6 7">
    <name type="scientific">Mucor flavus</name>
    <dbReference type="NCBI Taxonomy" id="439312"/>
    <lineage>
        <taxon>Eukaryota</taxon>
        <taxon>Fungi</taxon>
        <taxon>Fungi incertae sedis</taxon>
        <taxon>Mucoromycota</taxon>
        <taxon>Mucoromycotina</taxon>
        <taxon>Mucoromycetes</taxon>
        <taxon>Mucorales</taxon>
        <taxon>Mucorineae</taxon>
        <taxon>Mucoraceae</taxon>
        <taxon>Mucor</taxon>
    </lineage>
</organism>
<dbReference type="InterPro" id="IPR000195">
    <property type="entry name" value="Rab-GAP-TBC_dom"/>
</dbReference>
<dbReference type="Gene3D" id="1.10.10.750">
    <property type="entry name" value="Ypt/Rab-GAP domain of gyp1p, domain 1"/>
    <property type="match status" value="1"/>
</dbReference>
<dbReference type="Gene3D" id="1.10.8.270">
    <property type="entry name" value="putative rabgap domain of human tbc1 domain family member 14 like domains"/>
    <property type="match status" value="1"/>
</dbReference>
<evidence type="ECO:0000256" key="3">
    <source>
        <dbReference type="SAM" id="MobiDB-lite"/>
    </source>
</evidence>
<dbReference type="EMBL" id="BAABUK010000030">
    <property type="protein sequence ID" value="GAA5816203.1"/>
    <property type="molecule type" value="Genomic_DNA"/>
</dbReference>
<keyword evidence="7" id="KW-1185">Reference proteome</keyword>
<feature type="domain" description="Rab-GAP TBC" evidence="4">
    <location>
        <begin position="522"/>
        <end position="710"/>
    </location>
</feature>
<dbReference type="InterPro" id="IPR035969">
    <property type="entry name" value="Rab-GAP_TBC_sf"/>
</dbReference>
<dbReference type="PANTHER" id="PTHR47219:SF20">
    <property type="entry name" value="TBC1 DOMAIN FAMILY MEMBER 2B"/>
    <property type="match status" value="1"/>
</dbReference>
<sequence>MTSSNLAFDLFTLPTQVDNGAFWTNLKETNFFILQQAKTQKSGLMRSVLGTLQNVLDTKQSPYRILFRRASGSSFLQVAVAETEKKAQVVWAWIESNLSPLLDSLENDEREPFVVTKINSIVTRRDSGTDEISTDEKVRKASRSFRQTFDVSPSERLVNYYSSAYHTNRFTSQGWLYISENYLAFYSFLLGYETKLLIELKDIQDIKKEKSKRGVFSDAIKISVKDKSEHFFSNLFKRDEVSDILVQLTGLAMQRVLKSTALEHAPGSDVSIEIKDSDIEAVKDSEMASNKMASLPANEIRKLMQPLKTNLAAQKRDERFRARFRLPLTEHLTFAISAVHPVEEESAADANERKVTEYNGIVSLSEAYLTFNSVDQGRYFEIVMPLYTVRRVEKIVDKVRSFAIKIVNWHQAESIYYLNVNEKEYENFSATLTSNLRNQIKHMKMMKQFLTTCASEAVVADKSVEEMNAIPGGLGLLFEFPGNPKKLKEKSKMKLWKKYFNEYGRNLTISKTPRFAKLIRVGLPNRLRGEIWEICSGAIFERFMNQGLYDRILEENKNRNSLSLEEIEKDLNRSLPEYKAYQQEEGIDSLRRVLSAYSWKDPELGYCQAMNIVTSALLIYMSEEQAFFTLSVLCDDLLPGYYSTSMYGALLDQIIFEHLLEKTMPKLHAHFKETDIQLSVACLPWFLSLYINSMPLLFAFRVLDCFFMEGPKVLFQIGLGKNHVLNMYYSTILKINGDELLQATDDGAFMDILKQYFNSLDTPLYPNSDNPKARNLTRFNELLLVAYREFSNVTDELVRELRQTHQLKVVAGIESFTKRSTIRNIENTAGLDKQELGIIYDKFYNVLYYKQKSMERNDSRMDMKSFQLFIGSLAPWAKVESSQENEDELQYKVAQKFFNQLFKLFDVNNTQSLSLKDVIIGIGSIYKGDLNSQIKLFFQLHDVDKDDHLNKDEVLQLSETLLWIFRNTSGEEHLSAVSTFLHHAFEYSETKGDDQFLSLGSLRMIVLADEVLETFFDHEFASTFKLTEKATEQQRSLGREIFDNLLATGTKLATSTGVVGRPQLLKEKSSEMSTTVSPTTTEASISTTELEATIDAIKEIKLEKKDLLPDSKEEKQDQVAAVAVEKKDAYVLGDESDNDDSDDDEEEDLSPDVLEEVDRLLKEYGDEED</sequence>
<dbReference type="PANTHER" id="PTHR47219">
    <property type="entry name" value="RAB GTPASE-ACTIVATING PROTEIN 1-LIKE"/>
    <property type="match status" value="1"/>
</dbReference>